<keyword evidence="2" id="KW-1185">Reference proteome</keyword>
<gene>
    <name evidence="1" type="ORF">D9758_018058</name>
</gene>
<protein>
    <submittedName>
        <fullName evidence="1">Uncharacterized protein</fullName>
    </submittedName>
</protein>
<dbReference type="AlphaFoldDB" id="A0A8H5F4A9"/>
<sequence length="64" mass="6918">MAQWLHDVGVDVLSVTGIWLELAARKSIGSITFQTSTLMTAVLLSSQTYASLPDNVSMVQSKYG</sequence>
<comment type="caution">
    <text evidence="1">The sequence shown here is derived from an EMBL/GenBank/DDBJ whole genome shotgun (WGS) entry which is preliminary data.</text>
</comment>
<organism evidence="1 2">
    <name type="scientific">Tetrapyrgos nigripes</name>
    <dbReference type="NCBI Taxonomy" id="182062"/>
    <lineage>
        <taxon>Eukaryota</taxon>
        <taxon>Fungi</taxon>
        <taxon>Dikarya</taxon>
        <taxon>Basidiomycota</taxon>
        <taxon>Agaricomycotina</taxon>
        <taxon>Agaricomycetes</taxon>
        <taxon>Agaricomycetidae</taxon>
        <taxon>Agaricales</taxon>
        <taxon>Marasmiineae</taxon>
        <taxon>Marasmiaceae</taxon>
        <taxon>Tetrapyrgos</taxon>
    </lineage>
</organism>
<dbReference type="Proteomes" id="UP000559256">
    <property type="component" value="Unassembled WGS sequence"/>
</dbReference>
<reference evidence="1 2" key="1">
    <citation type="journal article" date="2020" name="ISME J.">
        <title>Uncovering the hidden diversity of litter-decomposition mechanisms in mushroom-forming fungi.</title>
        <authorList>
            <person name="Floudas D."/>
            <person name="Bentzer J."/>
            <person name="Ahren D."/>
            <person name="Johansson T."/>
            <person name="Persson P."/>
            <person name="Tunlid A."/>
        </authorList>
    </citation>
    <scope>NUCLEOTIDE SEQUENCE [LARGE SCALE GENOMIC DNA]</scope>
    <source>
        <strain evidence="1 2">CBS 291.85</strain>
    </source>
</reference>
<proteinExistence type="predicted"/>
<accession>A0A8H5F4A9</accession>
<evidence type="ECO:0000313" key="1">
    <source>
        <dbReference type="EMBL" id="KAF5323189.1"/>
    </source>
</evidence>
<evidence type="ECO:0000313" key="2">
    <source>
        <dbReference type="Proteomes" id="UP000559256"/>
    </source>
</evidence>
<dbReference type="EMBL" id="JAACJM010000397">
    <property type="protein sequence ID" value="KAF5323189.1"/>
    <property type="molecule type" value="Genomic_DNA"/>
</dbReference>
<name>A0A8H5F4A9_9AGAR</name>